<organism evidence="1 2">
    <name type="scientific">Flavobacterium cellulosilyticum</name>
    <dbReference type="NCBI Taxonomy" id="2541731"/>
    <lineage>
        <taxon>Bacteria</taxon>
        <taxon>Pseudomonadati</taxon>
        <taxon>Bacteroidota</taxon>
        <taxon>Flavobacteriia</taxon>
        <taxon>Flavobacteriales</taxon>
        <taxon>Flavobacteriaceae</taxon>
        <taxon>Flavobacterium</taxon>
    </lineage>
</organism>
<gene>
    <name evidence="1" type="ORF">E0F76_07750</name>
</gene>
<evidence type="ECO:0000313" key="2">
    <source>
        <dbReference type="Proteomes" id="UP000295479"/>
    </source>
</evidence>
<name>A0A4R5CHI5_9FLAO</name>
<dbReference type="InterPro" id="IPR021352">
    <property type="entry name" value="DUF2971"/>
</dbReference>
<evidence type="ECO:0000313" key="1">
    <source>
        <dbReference type="EMBL" id="TDD97980.1"/>
    </source>
</evidence>
<dbReference type="OrthoDB" id="190848at2"/>
<proteinExistence type="predicted"/>
<comment type="caution">
    <text evidence="1">The sequence shown here is derived from an EMBL/GenBank/DDBJ whole genome shotgun (WGS) entry which is preliminary data.</text>
</comment>
<dbReference type="AlphaFoldDB" id="A0A4R5CHI5"/>
<dbReference type="Pfam" id="PF11185">
    <property type="entry name" value="DUF2971"/>
    <property type="match status" value="1"/>
</dbReference>
<keyword evidence="2" id="KW-1185">Reference proteome</keyword>
<protein>
    <submittedName>
        <fullName evidence="1">DUF2971 domain-containing protein</fullName>
    </submittedName>
</protein>
<dbReference type="Proteomes" id="UP000295479">
    <property type="component" value="Unassembled WGS sequence"/>
</dbReference>
<accession>A0A4R5CHI5</accession>
<dbReference type="EMBL" id="SMFK01000003">
    <property type="protein sequence ID" value="TDD97980.1"/>
    <property type="molecule type" value="Genomic_DNA"/>
</dbReference>
<dbReference type="RefSeq" id="WP_132003793.1">
    <property type="nucleotide sequence ID" value="NZ_SMFK01000003.1"/>
</dbReference>
<reference evidence="1 2" key="1">
    <citation type="submission" date="2019-03" db="EMBL/GenBank/DDBJ databases">
        <title>Flavobacterium AR-3-4 sp. nov. isolated from arctic soil.</title>
        <authorList>
            <person name="Chaudhary D.K."/>
        </authorList>
    </citation>
    <scope>NUCLEOTIDE SEQUENCE [LARGE SCALE GENOMIC DNA]</scope>
    <source>
        <strain evidence="1 2">AR-3-4</strain>
    </source>
</reference>
<sequence length="213" mass="24966">MNDPFDSSPDLVKLSEDPKEIEKYYKLISENLINKKSKENFLVNYNNESLYKFAQGKVADLILEFGVACFSMYIMNMPLWANYSNNHKGICLQFNSENDKDFFNFLGPIRYQENLSQIEFSPISDADELGKIFFRKEKSWGYEKEIRLLKDFKGKSHFNKSALRNVIFGYNAELDYINKVYKAVKENYDDVGVYRLEKPTTLGKLVFTEIIIK</sequence>